<feature type="domain" description="RNA polymerase sigma-70 region 2" evidence="7">
    <location>
        <begin position="36"/>
        <end position="102"/>
    </location>
</feature>
<dbReference type="Gene3D" id="1.10.1740.10">
    <property type="match status" value="1"/>
</dbReference>
<keyword evidence="4 6" id="KW-0238">DNA-binding</keyword>
<dbReference type="AlphaFoldDB" id="A0A9W6JX32"/>
<dbReference type="GO" id="GO:0003677">
    <property type="term" value="F:DNA binding"/>
    <property type="evidence" value="ECO:0007669"/>
    <property type="project" value="UniProtKB-KW"/>
</dbReference>
<evidence type="ECO:0000313" key="10">
    <source>
        <dbReference type="Proteomes" id="UP001143330"/>
    </source>
</evidence>
<dbReference type="InterPro" id="IPR036388">
    <property type="entry name" value="WH-like_DNA-bd_sf"/>
</dbReference>
<evidence type="ECO:0000259" key="8">
    <source>
        <dbReference type="Pfam" id="PF04545"/>
    </source>
</evidence>
<dbReference type="Pfam" id="PF04542">
    <property type="entry name" value="Sigma70_r2"/>
    <property type="match status" value="1"/>
</dbReference>
<comment type="caution">
    <text evidence="9">The sequence shown here is derived from an EMBL/GenBank/DDBJ whole genome shotgun (WGS) entry which is preliminary data.</text>
</comment>
<dbReference type="InterPro" id="IPR013324">
    <property type="entry name" value="RNA_pol_sigma_r3/r4-like"/>
</dbReference>
<dbReference type="Gene3D" id="1.10.10.10">
    <property type="entry name" value="Winged helix-like DNA-binding domain superfamily/Winged helix DNA-binding domain"/>
    <property type="match status" value="1"/>
</dbReference>
<sequence length="193" mass="21356">MVTQLTEDNAMPDGGELARLILKIAAERDRQAFARLYQHFAPRVTAFLRKSGLPANTAEEIAQEAMLSVWRKASYFDPARAGAATWIFTIARNLRVDHLRRVRVATAAENAPPEEREVVPSSEAVLLATEQEARVRAALKALSDEQALVLRLSFFSDKAHSEIARELGLPLGTVKSRVRLALGRLRALLEGES</sequence>
<evidence type="ECO:0000256" key="2">
    <source>
        <dbReference type="ARBA" id="ARBA00023015"/>
    </source>
</evidence>
<keyword evidence="2 6" id="KW-0805">Transcription regulation</keyword>
<comment type="similarity">
    <text evidence="1 6">Belongs to the sigma-70 factor family. ECF subfamily.</text>
</comment>
<evidence type="ECO:0000256" key="6">
    <source>
        <dbReference type="RuleBase" id="RU000716"/>
    </source>
</evidence>
<evidence type="ECO:0000256" key="4">
    <source>
        <dbReference type="ARBA" id="ARBA00023125"/>
    </source>
</evidence>
<dbReference type="PANTHER" id="PTHR43133:SF62">
    <property type="entry name" value="RNA POLYMERASE SIGMA FACTOR SIGZ"/>
    <property type="match status" value="1"/>
</dbReference>
<dbReference type="InterPro" id="IPR014284">
    <property type="entry name" value="RNA_pol_sigma-70_dom"/>
</dbReference>
<dbReference type="PROSITE" id="PS01063">
    <property type="entry name" value="SIGMA70_ECF"/>
    <property type="match status" value="1"/>
</dbReference>
<evidence type="ECO:0000256" key="3">
    <source>
        <dbReference type="ARBA" id="ARBA00023082"/>
    </source>
</evidence>
<dbReference type="GO" id="GO:0016987">
    <property type="term" value="F:sigma factor activity"/>
    <property type="evidence" value="ECO:0007669"/>
    <property type="project" value="UniProtKB-KW"/>
</dbReference>
<dbReference type="InterPro" id="IPR039425">
    <property type="entry name" value="RNA_pol_sigma-70-like"/>
</dbReference>
<dbReference type="Pfam" id="PF04545">
    <property type="entry name" value="Sigma70_r4"/>
    <property type="match status" value="1"/>
</dbReference>
<dbReference type="InterPro" id="IPR013325">
    <property type="entry name" value="RNA_pol_sigma_r2"/>
</dbReference>
<gene>
    <name evidence="9" type="ORF">GCM10017653_21630</name>
</gene>
<evidence type="ECO:0000313" key="9">
    <source>
        <dbReference type="EMBL" id="GLK84093.1"/>
    </source>
</evidence>
<evidence type="ECO:0000256" key="5">
    <source>
        <dbReference type="ARBA" id="ARBA00023163"/>
    </source>
</evidence>
<reference evidence="9" key="2">
    <citation type="submission" date="2023-01" db="EMBL/GenBank/DDBJ databases">
        <authorList>
            <person name="Sun Q."/>
            <person name="Evtushenko L."/>
        </authorList>
    </citation>
    <scope>NUCLEOTIDE SEQUENCE</scope>
    <source>
        <strain evidence="9">VKM B-2789</strain>
    </source>
</reference>
<keyword evidence="3 6" id="KW-0731">Sigma factor</keyword>
<dbReference type="EMBL" id="BSFM01000011">
    <property type="protein sequence ID" value="GLK84093.1"/>
    <property type="molecule type" value="Genomic_DNA"/>
</dbReference>
<dbReference type="SUPFAM" id="SSF88946">
    <property type="entry name" value="Sigma2 domain of RNA polymerase sigma factors"/>
    <property type="match status" value="1"/>
</dbReference>
<dbReference type="PANTHER" id="PTHR43133">
    <property type="entry name" value="RNA POLYMERASE ECF-TYPE SIGMA FACTO"/>
    <property type="match status" value="1"/>
</dbReference>
<dbReference type="Proteomes" id="UP001143330">
    <property type="component" value="Unassembled WGS sequence"/>
</dbReference>
<feature type="domain" description="RNA polymerase sigma-70 region 4" evidence="8">
    <location>
        <begin position="138"/>
        <end position="187"/>
    </location>
</feature>
<name>A0A9W6JX32_9HYPH</name>
<proteinExistence type="inferred from homology"/>
<dbReference type="InterPro" id="IPR007627">
    <property type="entry name" value="RNA_pol_sigma70_r2"/>
</dbReference>
<organism evidence="9 10">
    <name type="scientific">Ancylobacter defluvii</name>
    <dbReference type="NCBI Taxonomy" id="1282440"/>
    <lineage>
        <taxon>Bacteria</taxon>
        <taxon>Pseudomonadati</taxon>
        <taxon>Pseudomonadota</taxon>
        <taxon>Alphaproteobacteria</taxon>
        <taxon>Hyphomicrobiales</taxon>
        <taxon>Xanthobacteraceae</taxon>
        <taxon>Ancylobacter</taxon>
    </lineage>
</organism>
<evidence type="ECO:0000256" key="1">
    <source>
        <dbReference type="ARBA" id="ARBA00010641"/>
    </source>
</evidence>
<dbReference type="InterPro" id="IPR000838">
    <property type="entry name" value="RNA_pol_sigma70_ECF_CS"/>
</dbReference>
<accession>A0A9W6JX32</accession>
<dbReference type="NCBIfam" id="TIGR02937">
    <property type="entry name" value="sigma70-ECF"/>
    <property type="match status" value="1"/>
</dbReference>
<dbReference type="GO" id="GO:0006352">
    <property type="term" value="P:DNA-templated transcription initiation"/>
    <property type="evidence" value="ECO:0007669"/>
    <property type="project" value="InterPro"/>
</dbReference>
<dbReference type="CDD" id="cd06171">
    <property type="entry name" value="Sigma70_r4"/>
    <property type="match status" value="1"/>
</dbReference>
<dbReference type="InterPro" id="IPR007630">
    <property type="entry name" value="RNA_pol_sigma70_r4"/>
</dbReference>
<protein>
    <recommendedName>
        <fullName evidence="6">RNA polymerase sigma factor</fullName>
    </recommendedName>
</protein>
<dbReference type="SUPFAM" id="SSF88659">
    <property type="entry name" value="Sigma3 and sigma4 domains of RNA polymerase sigma factors"/>
    <property type="match status" value="1"/>
</dbReference>
<reference evidence="9" key="1">
    <citation type="journal article" date="2014" name="Int. J. Syst. Evol. Microbiol.">
        <title>Complete genome sequence of Corynebacterium casei LMG S-19264T (=DSM 44701T), isolated from a smear-ripened cheese.</title>
        <authorList>
            <consortium name="US DOE Joint Genome Institute (JGI-PGF)"/>
            <person name="Walter F."/>
            <person name="Albersmeier A."/>
            <person name="Kalinowski J."/>
            <person name="Ruckert C."/>
        </authorList>
    </citation>
    <scope>NUCLEOTIDE SEQUENCE</scope>
    <source>
        <strain evidence="9">VKM B-2789</strain>
    </source>
</reference>
<keyword evidence="5 6" id="KW-0804">Transcription</keyword>
<evidence type="ECO:0000259" key="7">
    <source>
        <dbReference type="Pfam" id="PF04542"/>
    </source>
</evidence>
<keyword evidence="10" id="KW-1185">Reference proteome</keyword>